<dbReference type="PROSITE" id="PS51198">
    <property type="entry name" value="UVRD_HELICASE_ATP_BIND"/>
    <property type="match status" value="1"/>
</dbReference>
<keyword evidence="12" id="KW-1185">Reference proteome</keyword>
<accession>A0ABX1YT54</accession>
<dbReference type="Proteomes" id="UP000596857">
    <property type="component" value="Unassembled WGS sequence"/>
</dbReference>
<evidence type="ECO:0000256" key="3">
    <source>
        <dbReference type="ARBA" id="ARBA00022806"/>
    </source>
</evidence>
<dbReference type="InterPro" id="IPR014016">
    <property type="entry name" value="UvrD-like_ATP-bd"/>
</dbReference>
<feature type="domain" description="UvrD-like helicase ATP-binding" evidence="10">
    <location>
        <begin position="4"/>
        <end position="245"/>
    </location>
</feature>
<comment type="caution">
    <text evidence="11">The sequence shown here is derived from an EMBL/GenBank/DDBJ whole genome shotgun (WGS) entry which is preliminary data.</text>
</comment>
<keyword evidence="4 9" id="KW-0067">ATP-binding</keyword>
<feature type="binding site" evidence="9">
    <location>
        <begin position="25"/>
        <end position="32"/>
    </location>
    <ligand>
        <name>ATP</name>
        <dbReference type="ChEBI" id="CHEBI:30616"/>
    </ligand>
</feature>
<comment type="catalytic activity">
    <reaction evidence="8">
        <text>ATP + H2O = ADP + phosphate + H(+)</text>
        <dbReference type="Rhea" id="RHEA:13065"/>
        <dbReference type="ChEBI" id="CHEBI:15377"/>
        <dbReference type="ChEBI" id="CHEBI:15378"/>
        <dbReference type="ChEBI" id="CHEBI:30616"/>
        <dbReference type="ChEBI" id="CHEBI:43474"/>
        <dbReference type="ChEBI" id="CHEBI:456216"/>
        <dbReference type="EC" id="5.6.2.4"/>
    </reaction>
</comment>
<keyword evidence="2 9" id="KW-0378">Hydrolase</keyword>
<dbReference type="RefSeq" id="WP_171720058.1">
    <property type="nucleotide sequence ID" value="NZ_WHOB01000086.1"/>
</dbReference>
<evidence type="ECO:0000256" key="5">
    <source>
        <dbReference type="ARBA" id="ARBA00023235"/>
    </source>
</evidence>
<keyword evidence="1 9" id="KW-0547">Nucleotide-binding</keyword>
<keyword evidence="3 9" id="KW-0347">Helicase</keyword>
<protein>
    <recommendedName>
        <fullName evidence="7">DNA 3'-5' helicase</fullName>
        <ecNumber evidence="7">5.6.2.4</ecNumber>
    </recommendedName>
</protein>
<dbReference type="Pfam" id="PF13361">
    <property type="entry name" value="UvrD_C"/>
    <property type="match status" value="1"/>
</dbReference>
<evidence type="ECO:0000259" key="10">
    <source>
        <dbReference type="PROSITE" id="PS51198"/>
    </source>
</evidence>
<dbReference type="PANTHER" id="PTHR11070:SF2">
    <property type="entry name" value="ATP-DEPENDENT DNA HELICASE SRS2"/>
    <property type="match status" value="1"/>
</dbReference>
<dbReference type="EC" id="5.6.2.4" evidence="7"/>
<dbReference type="InterPro" id="IPR000212">
    <property type="entry name" value="DNA_helicase_UvrD/REP"/>
</dbReference>
<dbReference type="InterPro" id="IPR014017">
    <property type="entry name" value="DNA_helicase_UvrD-like_C"/>
</dbReference>
<comment type="catalytic activity">
    <reaction evidence="6">
        <text>Couples ATP hydrolysis with the unwinding of duplex DNA by translocating in the 3'-5' direction.</text>
        <dbReference type="EC" id="5.6.2.4"/>
    </reaction>
</comment>
<evidence type="ECO:0000313" key="11">
    <source>
        <dbReference type="EMBL" id="NOU82759.1"/>
    </source>
</evidence>
<evidence type="ECO:0000256" key="2">
    <source>
        <dbReference type="ARBA" id="ARBA00022801"/>
    </source>
</evidence>
<dbReference type="EMBL" id="WHOB01000086">
    <property type="protein sequence ID" value="NOU82759.1"/>
    <property type="molecule type" value="Genomic_DNA"/>
</dbReference>
<reference evidence="11 12" key="1">
    <citation type="submission" date="2019-10" db="EMBL/GenBank/DDBJ databases">
        <title>Description of Paenibacillus terricola sp. nov.</title>
        <authorList>
            <person name="Carlier A."/>
            <person name="Qi S."/>
        </authorList>
    </citation>
    <scope>NUCLEOTIDE SEQUENCE [LARGE SCALE GENOMIC DNA]</scope>
    <source>
        <strain evidence="11 12">LMG 31459</strain>
    </source>
</reference>
<sequence length="541" mass="62319">MGKLIEPSDEQLRIIEKQGNLVITAKPGSGKTFTVVEKIKFISKKLLDFQGVIAISFTRKASQELKIRCKRKGIESKSNFLGTIDKFYISEIIVPFTKILVSKIIPLEVRDNIDDYPEYQRLKGLKDDSNNKELLLLLRESLLNGHIFLEICGETALYILNTVPECLLYLKSKYTHVFIDEYQDCGEIQHNIFLKLVDQGIIGIAVGDLDQAIYAFSDRYSKFLFSLMSNKEFDHLEITRNHRCHKSISEYSLALMGVPDIVLTDEPRVFKVDVIGSDEAVISAIERNMQMVRMNYGIVNNNDFAILCRSNENARRASQFLKIENKLFVDTALDRSNTNWGMLFNDILTSYFSYKVGLTTILEFVENYFNEEYDIKGFESGLIIISSIFLLNEDQLVEHLESFVKFAKLIYPEEIDNGISKELNTVLGDKENRNSFKPATEKEVNIMTLHKSKGLEFKCVFLLDVYRWILPAEGNWLTEEDYTQSLNLHYVGITRAIEACYIMQGTKRYRSRQGDYWSTEGSPFLFINNVSNLRGALEWEL</sequence>
<evidence type="ECO:0000256" key="4">
    <source>
        <dbReference type="ARBA" id="ARBA00022840"/>
    </source>
</evidence>
<proteinExistence type="predicted"/>
<evidence type="ECO:0000256" key="1">
    <source>
        <dbReference type="ARBA" id="ARBA00022741"/>
    </source>
</evidence>
<evidence type="ECO:0000256" key="9">
    <source>
        <dbReference type="PROSITE-ProRule" id="PRU00560"/>
    </source>
</evidence>
<evidence type="ECO:0000256" key="6">
    <source>
        <dbReference type="ARBA" id="ARBA00034617"/>
    </source>
</evidence>
<name>A0ABX1YT54_9BACL</name>
<dbReference type="Pfam" id="PF00580">
    <property type="entry name" value="UvrD-helicase"/>
    <property type="match status" value="2"/>
</dbReference>
<evidence type="ECO:0000256" key="7">
    <source>
        <dbReference type="ARBA" id="ARBA00034808"/>
    </source>
</evidence>
<dbReference type="SUPFAM" id="SSF52540">
    <property type="entry name" value="P-loop containing nucleoside triphosphate hydrolases"/>
    <property type="match status" value="1"/>
</dbReference>
<dbReference type="InterPro" id="IPR027417">
    <property type="entry name" value="P-loop_NTPase"/>
</dbReference>
<gene>
    <name evidence="11" type="ORF">GC101_28245</name>
</gene>
<dbReference type="PANTHER" id="PTHR11070">
    <property type="entry name" value="UVRD / RECB / PCRA DNA HELICASE FAMILY MEMBER"/>
    <property type="match status" value="1"/>
</dbReference>
<evidence type="ECO:0000256" key="8">
    <source>
        <dbReference type="ARBA" id="ARBA00048988"/>
    </source>
</evidence>
<keyword evidence="5" id="KW-0413">Isomerase</keyword>
<organism evidence="11 12">
    <name type="scientific">Paenibacillus phytohabitans</name>
    <dbReference type="NCBI Taxonomy" id="2654978"/>
    <lineage>
        <taxon>Bacteria</taxon>
        <taxon>Bacillati</taxon>
        <taxon>Bacillota</taxon>
        <taxon>Bacilli</taxon>
        <taxon>Bacillales</taxon>
        <taxon>Paenibacillaceae</taxon>
        <taxon>Paenibacillus</taxon>
    </lineage>
</organism>
<evidence type="ECO:0000313" key="12">
    <source>
        <dbReference type="Proteomes" id="UP000596857"/>
    </source>
</evidence>
<dbReference type="Gene3D" id="3.40.50.300">
    <property type="entry name" value="P-loop containing nucleotide triphosphate hydrolases"/>
    <property type="match status" value="2"/>
</dbReference>